<comment type="caution">
    <text evidence="4">The sequence shown here is derived from an EMBL/GenBank/DDBJ whole genome shotgun (WGS) entry which is preliminary data.</text>
</comment>
<dbReference type="Proteomes" id="UP000257127">
    <property type="component" value="Unassembled WGS sequence"/>
</dbReference>
<evidence type="ECO:0000313" key="4">
    <source>
        <dbReference type="EMBL" id="RFC55527.1"/>
    </source>
</evidence>
<keyword evidence="2 4" id="KW-0378">Hydrolase</keyword>
<dbReference type="Pfam" id="PF02113">
    <property type="entry name" value="Peptidase_S13"/>
    <property type="match status" value="1"/>
</dbReference>
<dbReference type="AlphaFoldDB" id="A0A3E1F1C1"/>
<evidence type="ECO:0000256" key="1">
    <source>
        <dbReference type="ARBA" id="ARBA00006096"/>
    </source>
</evidence>
<dbReference type="PANTHER" id="PTHR30023">
    <property type="entry name" value="D-ALANYL-D-ALANINE CARBOXYPEPTIDASE"/>
    <property type="match status" value="1"/>
</dbReference>
<reference evidence="4 5" key="1">
    <citation type="submission" date="2018-08" db="EMBL/GenBank/DDBJ databases">
        <title>The draft genome squence of Brumimicrobium sp. N62.</title>
        <authorList>
            <person name="Du Z.-J."/>
            <person name="Luo H.-R."/>
        </authorList>
    </citation>
    <scope>NUCLEOTIDE SEQUENCE [LARGE SCALE GENOMIC DNA]</scope>
    <source>
        <strain evidence="4 5">N62</strain>
    </source>
</reference>
<dbReference type="InterPro" id="IPR012338">
    <property type="entry name" value="Beta-lactam/transpept-like"/>
</dbReference>
<name>A0A3E1F1C1_9FLAO</name>
<evidence type="ECO:0000313" key="5">
    <source>
        <dbReference type="Proteomes" id="UP000257127"/>
    </source>
</evidence>
<keyword evidence="5" id="KW-1185">Reference proteome</keyword>
<keyword evidence="4" id="KW-0121">Carboxypeptidase</keyword>
<proteinExistence type="inferred from homology"/>
<feature type="chain" id="PRO_5017632321" evidence="3">
    <location>
        <begin position="22"/>
        <end position="490"/>
    </location>
</feature>
<dbReference type="GO" id="GO:0006508">
    <property type="term" value="P:proteolysis"/>
    <property type="evidence" value="ECO:0007669"/>
    <property type="project" value="InterPro"/>
</dbReference>
<keyword evidence="3" id="KW-0732">Signal</keyword>
<sequence length="490" mass="54136">MKITVVCIFYLFFVNLSTVLAQNNAVQQAIDNFKTHESLENAGISFMAFDLDSNQILGSLNPKTAMPPASTVKLFTTAAAFEILGKDYKAKTIIYTVGEIDSLGTLNGNIVIRGLGDPSLGSRYFNEKEEANDFLDAWVEAVQKNGIKKINGSVIADGSAFGYHGAPDGWSWSDMGNYYGSGASGCAVYDNMAYLHFSTSSLLDGPTKLDSMTPKIPGFKLHNQVTTYASSRDNAYIYGTPYSYERFAIGNLPRNKSNFEVKASVPDPELLLAQSLEKALEDTGVFVEKSPIGMRKILQEHPDSTLNYGTFNRILTHEGKSVEDIAFWTNMRSVNFFAEQLYCLSTYQSTGFGGSQESEDFMNNYWESRLGVKMYQTDGSGLSRTNAFSANHYIQLLKYMLNAKSFEAFEATLPVAGKSGTLRSVCRGQAAQGRLKAKSGTMNRIKSYSGYVDSRSGRKIAFALIVNNDNLSNYQLVKRMEKVFNAMAVY</sequence>
<dbReference type="NCBIfam" id="TIGR00666">
    <property type="entry name" value="PBP4"/>
    <property type="match status" value="1"/>
</dbReference>
<accession>A0A3E1F1C1</accession>
<dbReference type="OrthoDB" id="9802627at2"/>
<protein>
    <submittedName>
        <fullName evidence="4">D-alanyl-D-alanine carboxypeptidase/D-alanyl-D-alanine-endopeptidase</fullName>
        <ecNumber evidence="4">3.4.16.4</ecNumber>
    </submittedName>
</protein>
<dbReference type="EC" id="3.4.16.4" evidence="4"/>
<evidence type="ECO:0000256" key="3">
    <source>
        <dbReference type="SAM" id="SignalP"/>
    </source>
</evidence>
<dbReference type="EMBL" id="QURB01000001">
    <property type="protein sequence ID" value="RFC55527.1"/>
    <property type="molecule type" value="Genomic_DNA"/>
</dbReference>
<evidence type="ECO:0000256" key="2">
    <source>
        <dbReference type="ARBA" id="ARBA00022801"/>
    </source>
</evidence>
<dbReference type="SUPFAM" id="SSF56601">
    <property type="entry name" value="beta-lactamase/transpeptidase-like"/>
    <property type="match status" value="1"/>
</dbReference>
<feature type="signal peptide" evidence="3">
    <location>
        <begin position="1"/>
        <end position="21"/>
    </location>
</feature>
<dbReference type="RefSeq" id="WP_116879364.1">
    <property type="nucleotide sequence ID" value="NZ_QURB01000001.1"/>
</dbReference>
<dbReference type="PANTHER" id="PTHR30023:SF0">
    <property type="entry name" value="PENICILLIN-SENSITIVE CARBOXYPEPTIDASE A"/>
    <property type="match status" value="1"/>
</dbReference>
<comment type="similarity">
    <text evidence="1">Belongs to the peptidase S13 family.</text>
</comment>
<organism evidence="4 5">
    <name type="scientific">Brumimicrobium aurantiacum</name>
    <dbReference type="NCBI Taxonomy" id="1737063"/>
    <lineage>
        <taxon>Bacteria</taxon>
        <taxon>Pseudomonadati</taxon>
        <taxon>Bacteroidota</taxon>
        <taxon>Flavobacteriia</taxon>
        <taxon>Flavobacteriales</taxon>
        <taxon>Crocinitomicaceae</taxon>
        <taxon>Brumimicrobium</taxon>
    </lineage>
</organism>
<dbReference type="GO" id="GO:0009002">
    <property type="term" value="F:serine-type D-Ala-D-Ala carboxypeptidase activity"/>
    <property type="evidence" value="ECO:0007669"/>
    <property type="project" value="UniProtKB-EC"/>
</dbReference>
<dbReference type="Gene3D" id="3.40.710.10">
    <property type="entry name" value="DD-peptidase/beta-lactamase superfamily"/>
    <property type="match status" value="2"/>
</dbReference>
<dbReference type="InterPro" id="IPR000667">
    <property type="entry name" value="Peptidase_S13"/>
</dbReference>
<gene>
    <name evidence="4" type="primary">dacB</name>
    <name evidence="4" type="ORF">DXU93_00925</name>
</gene>
<dbReference type="GO" id="GO:0000270">
    <property type="term" value="P:peptidoglycan metabolic process"/>
    <property type="evidence" value="ECO:0007669"/>
    <property type="project" value="TreeGrafter"/>
</dbReference>
<keyword evidence="4" id="KW-0645">Protease</keyword>
<dbReference type="Gene3D" id="3.50.80.20">
    <property type="entry name" value="D-Ala-D-Ala carboxypeptidase C, peptidase S13"/>
    <property type="match status" value="1"/>
</dbReference>
<dbReference type="PRINTS" id="PR00922">
    <property type="entry name" value="DADACBPTASE3"/>
</dbReference>